<evidence type="ECO:0000313" key="2">
    <source>
        <dbReference type="Proteomes" id="UP000063699"/>
    </source>
</evidence>
<proteinExistence type="predicted"/>
<dbReference type="Proteomes" id="UP000063699">
    <property type="component" value="Chromosome"/>
</dbReference>
<dbReference type="EMBL" id="CP012752">
    <property type="protein sequence ID" value="ALG09769.1"/>
    <property type="molecule type" value="Genomic_DNA"/>
</dbReference>
<dbReference type="RefSeq" id="WP_054291673.1">
    <property type="nucleotide sequence ID" value="NZ_CP012752.1"/>
</dbReference>
<sequence length="63" mass="7342">MTTPQYDRKRLSEVRAAQAHKEEIQQFRAVQTVHDHATDAQDRAMLMDMLGLETHGRRVDTLH</sequence>
<name>A0A0N9I532_9PSEU</name>
<dbReference type="KEGG" id="kphy:AOZ06_25275"/>
<dbReference type="OrthoDB" id="3697977at2"/>
<accession>A0A0N9I532</accession>
<organism evidence="1 2">
    <name type="scientific">Kibdelosporangium phytohabitans</name>
    <dbReference type="NCBI Taxonomy" id="860235"/>
    <lineage>
        <taxon>Bacteria</taxon>
        <taxon>Bacillati</taxon>
        <taxon>Actinomycetota</taxon>
        <taxon>Actinomycetes</taxon>
        <taxon>Pseudonocardiales</taxon>
        <taxon>Pseudonocardiaceae</taxon>
        <taxon>Kibdelosporangium</taxon>
    </lineage>
</organism>
<gene>
    <name evidence="1" type="ORF">AOZ06_25275</name>
</gene>
<keyword evidence="2" id="KW-1185">Reference proteome</keyword>
<dbReference type="AlphaFoldDB" id="A0A0N9I532"/>
<evidence type="ECO:0000313" key="1">
    <source>
        <dbReference type="EMBL" id="ALG09769.1"/>
    </source>
</evidence>
<reference evidence="1 2" key="1">
    <citation type="submission" date="2015-07" db="EMBL/GenBank/DDBJ databases">
        <title>Genome sequencing of Kibdelosporangium phytohabitans.</title>
        <authorList>
            <person name="Qin S."/>
            <person name="Xing K."/>
        </authorList>
    </citation>
    <scope>NUCLEOTIDE SEQUENCE [LARGE SCALE GENOMIC DNA]</scope>
    <source>
        <strain evidence="1 2">KLBMP1111</strain>
    </source>
</reference>
<protein>
    <submittedName>
        <fullName evidence="1">Uncharacterized protein</fullName>
    </submittedName>
</protein>